<dbReference type="SUPFAM" id="SSF82649">
    <property type="entry name" value="SufE/NifU"/>
    <property type="match status" value="1"/>
</dbReference>
<evidence type="ECO:0000313" key="4">
    <source>
        <dbReference type="EMBL" id="PLC56906.1"/>
    </source>
</evidence>
<comment type="caution">
    <text evidence="4">The sequence shown here is derived from an EMBL/GenBank/DDBJ whole genome shotgun (WGS) entry which is preliminary data.</text>
</comment>
<dbReference type="PANTHER" id="PTHR43597">
    <property type="entry name" value="SULFUR ACCEPTOR PROTEIN CSDE"/>
    <property type="match status" value="1"/>
</dbReference>
<protein>
    <submittedName>
        <fullName evidence="4">Cysteine desulfurase sulfur acceptor subunit CsdE</fullName>
    </submittedName>
</protein>
<dbReference type="AlphaFoldDB" id="A0A2N4UPG1"/>
<comment type="similarity">
    <text evidence="1">Belongs to the SufE family.</text>
</comment>
<feature type="active site" description="Cysteine persulfide intermediate" evidence="2">
    <location>
        <position position="62"/>
    </location>
</feature>
<evidence type="ECO:0000256" key="2">
    <source>
        <dbReference type="PIRSR" id="PIRSR617763-1"/>
    </source>
</evidence>
<dbReference type="InterPro" id="IPR017763">
    <property type="entry name" value="Cysteine_desulfurase_CsdE"/>
</dbReference>
<dbReference type="Pfam" id="PF02657">
    <property type="entry name" value="SufE"/>
    <property type="match status" value="1"/>
</dbReference>
<dbReference type="PANTHER" id="PTHR43597:SF5">
    <property type="entry name" value="SUFE-LIKE PROTEIN 2, CHLOROPLASTIC"/>
    <property type="match status" value="1"/>
</dbReference>
<organism evidence="4 5">
    <name type="scientific">Photobacterium carnosum</name>
    <dbReference type="NCBI Taxonomy" id="2023717"/>
    <lineage>
        <taxon>Bacteria</taxon>
        <taxon>Pseudomonadati</taxon>
        <taxon>Pseudomonadota</taxon>
        <taxon>Gammaproteobacteria</taxon>
        <taxon>Vibrionales</taxon>
        <taxon>Vibrionaceae</taxon>
        <taxon>Photobacterium</taxon>
    </lineage>
</organism>
<dbReference type="Proteomes" id="UP000234420">
    <property type="component" value="Unassembled WGS sequence"/>
</dbReference>
<gene>
    <name evidence="4" type="primary">csdE</name>
    <name evidence="4" type="ORF">CIK00_15670</name>
</gene>
<keyword evidence="5" id="KW-1185">Reference proteome</keyword>
<accession>A0A2N4UPG1</accession>
<evidence type="ECO:0000256" key="1">
    <source>
        <dbReference type="ARBA" id="ARBA00010282"/>
    </source>
</evidence>
<dbReference type="RefSeq" id="WP_101769612.1">
    <property type="nucleotide sequence ID" value="NZ_BPPU01000001.1"/>
</dbReference>
<dbReference type="NCBIfam" id="TIGR03391">
    <property type="entry name" value="FeS_syn_CsdE"/>
    <property type="match status" value="1"/>
</dbReference>
<proteinExistence type="inferred from homology"/>
<dbReference type="InterPro" id="IPR003808">
    <property type="entry name" value="Fe-S_metab-assoc_dom"/>
</dbReference>
<sequence>MTTTITLPQHPFGSEITTTDIIAQMQIAMGWEDRYRNVIQLGKKLPQLDDSYKQDQLKISGCESQVWLHHQVVNNHYYFIADSDARIVRGLITLVLAAYNGKTAAEINAFDIDAYFDSLGLMAHLSPSRGNGLKAIVEQIKQLAH</sequence>
<dbReference type="Gene3D" id="3.90.1010.10">
    <property type="match status" value="1"/>
</dbReference>
<dbReference type="EMBL" id="NPIB01000022">
    <property type="protein sequence ID" value="PLC56906.1"/>
    <property type="molecule type" value="Genomic_DNA"/>
</dbReference>
<name>A0A2N4UPG1_9GAMM</name>
<reference evidence="4 5" key="1">
    <citation type="journal article" date="2018" name="Syst. Appl. Microbiol.">
        <title>Photobacterium carnosum sp. nov., isolated from spoiled modified atmosphere packaged poultry meat.</title>
        <authorList>
            <person name="Hilgarth M."/>
            <person name="Fuertes S."/>
            <person name="Ehrmann M."/>
            <person name="Vogel R.F."/>
        </authorList>
    </citation>
    <scope>NUCLEOTIDE SEQUENCE [LARGE SCALE GENOMIC DNA]</scope>
    <source>
        <strain evidence="4 5">TMW 2.2021</strain>
    </source>
</reference>
<feature type="domain" description="Fe-S metabolism associated" evidence="3">
    <location>
        <begin position="24"/>
        <end position="142"/>
    </location>
</feature>
<evidence type="ECO:0000313" key="5">
    <source>
        <dbReference type="Proteomes" id="UP000234420"/>
    </source>
</evidence>
<evidence type="ECO:0000259" key="3">
    <source>
        <dbReference type="Pfam" id="PF02657"/>
    </source>
</evidence>